<evidence type="ECO:0000259" key="5">
    <source>
        <dbReference type="PROSITE" id="PS50931"/>
    </source>
</evidence>
<dbReference type="Proteomes" id="UP000198508">
    <property type="component" value="Unassembled WGS sequence"/>
</dbReference>
<keyword evidence="4" id="KW-0804">Transcription</keyword>
<keyword evidence="7" id="KW-1185">Reference proteome</keyword>
<dbReference type="PRINTS" id="PR00039">
    <property type="entry name" value="HTHLYSR"/>
</dbReference>
<keyword evidence="2" id="KW-0805">Transcription regulation</keyword>
<dbReference type="Pfam" id="PF00126">
    <property type="entry name" value="HTH_1"/>
    <property type="match status" value="1"/>
</dbReference>
<dbReference type="CDD" id="cd05466">
    <property type="entry name" value="PBP2_LTTR_substrate"/>
    <property type="match status" value="1"/>
</dbReference>
<comment type="similarity">
    <text evidence="1">Belongs to the LysR transcriptional regulatory family.</text>
</comment>
<evidence type="ECO:0000256" key="2">
    <source>
        <dbReference type="ARBA" id="ARBA00023015"/>
    </source>
</evidence>
<sequence length="316" mass="35647">MTSKELMYVKTIAEEKTISKAAQKLFVAQPSLSQSLQRIEEALGARLFNRTAGGLTLTYAGERYYHMATQILKMYQDFETEVSDINNLKTGRIHVGITNHLGTIVLSRVLPLFHTLCPNVEVYVSEENSCVLDQKILSGELDFAVMHAPGREDLQPLINYERLKDDPFLIVLSKDHPLASQGKADPDAPYPVLDPRRLKDEPFIMLHKQQRIRQVVDYVLKKARIQQPRIILTLRSYQTAQLLAAQGLGVTLVPTEYANFSQTSFNPAFLSIPVKYEAGWSMCISTLKSGFLSRADQMFISLVREQFGDKEPGSQP</sequence>
<dbReference type="STRING" id="460384.SAMN05216313_101117"/>
<evidence type="ECO:0000313" key="7">
    <source>
        <dbReference type="Proteomes" id="UP000198508"/>
    </source>
</evidence>
<dbReference type="RefSeq" id="WP_092360384.1">
    <property type="nucleotide sequence ID" value="NZ_DAINWJ010000322.1"/>
</dbReference>
<dbReference type="PANTHER" id="PTHR30419">
    <property type="entry name" value="HTH-TYPE TRANSCRIPTIONAL REGULATOR YBHD"/>
    <property type="match status" value="1"/>
</dbReference>
<evidence type="ECO:0000313" key="6">
    <source>
        <dbReference type="EMBL" id="SES95537.1"/>
    </source>
</evidence>
<dbReference type="PROSITE" id="PS50931">
    <property type="entry name" value="HTH_LYSR"/>
    <property type="match status" value="1"/>
</dbReference>
<dbReference type="InterPro" id="IPR036390">
    <property type="entry name" value="WH_DNA-bd_sf"/>
</dbReference>
<evidence type="ECO:0000256" key="4">
    <source>
        <dbReference type="ARBA" id="ARBA00023163"/>
    </source>
</evidence>
<dbReference type="Gene3D" id="3.40.190.290">
    <property type="match status" value="1"/>
</dbReference>
<dbReference type="EMBL" id="FOIM01000001">
    <property type="protein sequence ID" value="SES95537.1"/>
    <property type="molecule type" value="Genomic_DNA"/>
</dbReference>
<dbReference type="GO" id="GO:0005829">
    <property type="term" value="C:cytosol"/>
    <property type="evidence" value="ECO:0007669"/>
    <property type="project" value="TreeGrafter"/>
</dbReference>
<dbReference type="InterPro" id="IPR036388">
    <property type="entry name" value="WH-like_DNA-bd_sf"/>
</dbReference>
<dbReference type="InterPro" id="IPR005119">
    <property type="entry name" value="LysR_subst-bd"/>
</dbReference>
<dbReference type="Pfam" id="PF03466">
    <property type="entry name" value="LysR_substrate"/>
    <property type="match status" value="1"/>
</dbReference>
<dbReference type="PANTHER" id="PTHR30419:SF25">
    <property type="entry name" value="HTH-TYPE TRANSCRIPTIONAL REGULATOR YTLI"/>
    <property type="match status" value="1"/>
</dbReference>
<dbReference type="InterPro" id="IPR000847">
    <property type="entry name" value="LysR_HTH_N"/>
</dbReference>
<accession>A0A1I0AQ15</accession>
<dbReference type="SUPFAM" id="SSF46785">
    <property type="entry name" value="Winged helix' DNA-binding domain"/>
    <property type="match status" value="1"/>
</dbReference>
<dbReference type="AlphaFoldDB" id="A0A1I0AQ15"/>
<dbReference type="Gene3D" id="1.10.10.10">
    <property type="entry name" value="Winged helix-like DNA-binding domain superfamily/Winged helix DNA-binding domain"/>
    <property type="match status" value="1"/>
</dbReference>
<evidence type="ECO:0000256" key="1">
    <source>
        <dbReference type="ARBA" id="ARBA00009437"/>
    </source>
</evidence>
<dbReference type="InterPro" id="IPR050950">
    <property type="entry name" value="HTH-type_LysR_regulators"/>
</dbReference>
<protein>
    <submittedName>
        <fullName evidence="6">DNA-binding transcriptional regulator, LysR family</fullName>
    </submittedName>
</protein>
<name>A0A1I0AQ15_9FIRM</name>
<dbReference type="GO" id="GO:0003677">
    <property type="term" value="F:DNA binding"/>
    <property type="evidence" value="ECO:0007669"/>
    <property type="project" value="UniProtKB-KW"/>
</dbReference>
<dbReference type="SUPFAM" id="SSF53850">
    <property type="entry name" value="Periplasmic binding protein-like II"/>
    <property type="match status" value="1"/>
</dbReference>
<proteinExistence type="inferred from homology"/>
<evidence type="ECO:0000256" key="3">
    <source>
        <dbReference type="ARBA" id="ARBA00023125"/>
    </source>
</evidence>
<dbReference type="FunFam" id="1.10.10.10:FF:000001">
    <property type="entry name" value="LysR family transcriptional regulator"/>
    <property type="match status" value="1"/>
</dbReference>
<feature type="domain" description="HTH lysR-type" evidence="5">
    <location>
        <begin position="1"/>
        <end position="58"/>
    </location>
</feature>
<keyword evidence="3 6" id="KW-0238">DNA-binding</keyword>
<gene>
    <name evidence="6" type="ORF">SAMN05216313_101117</name>
</gene>
<reference evidence="7" key="1">
    <citation type="submission" date="2016-10" db="EMBL/GenBank/DDBJ databases">
        <authorList>
            <person name="Varghese N."/>
            <person name="Submissions S."/>
        </authorList>
    </citation>
    <scope>NUCLEOTIDE SEQUENCE [LARGE SCALE GENOMIC DNA]</scope>
    <source>
        <strain evidence="7">NLAE-zl-G277</strain>
    </source>
</reference>
<dbReference type="GO" id="GO:0003700">
    <property type="term" value="F:DNA-binding transcription factor activity"/>
    <property type="evidence" value="ECO:0007669"/>
    <property type="project" value="InterPro"/>
</dbReference>
<organism evidence="6 7">
    <name type="scientific">Enterocloster lavalensis</name>
    <dbReference type="NCBI Taxonomy" id="460384"/>
    <lineage>
        <taxon>Bacteria</taxon>
        <taxon>Bacillati</taxon>
        <taxon>Bacillota</taxon>
        <taxon>Clostridia</taxon>
        <taxon>Lachnospirales</taxon>
        <taxon>Lachnospiraceae</taxon>
        <taxon>Enterocloster</taxon>
    </lineage>
</organism>